<dbReference type="Proteomes" id="UP001296943">
    <property type="component" value="Unassembled WGS sequence"/>
</dbReference>
<proteinExistence type="predicted"/>
<organism evidence="1 2">
    <name type="scientific">Aquibacillus albus</name>
    <dbReference type="NCBI Taxonomy" id="1168171"/>
    <lineage>
        <taxon>Bacteria</taxon>
        <taxon>Bacillati</taxon>
        <taxon>Bacillota</taxon>
        <taxon>Bacilli</taxon>
        <taxon>Bacillales</taxon>
        <taxon>Bacillaceae</taxon>
        <taxon>Aquibacillus</taxon>
    </lineage>
</organism>
<dbReference type="RefSeq" id="WP_204498317.1">
    <property type="nucleotide sequence ID" value="NZ_JAFBDR010000006.1"/>
</dbReference>
<accession>A0ABS2MYD0</accession>
<name>A0ABS2MYD0_9BACI</name>
<dbReference type="EMBL" id="JAFBDR010000006">
    <property type="protein sequence ID" value="MBM7570904.1"/>
    <property type="molecule type" value="Genomic_DNA"/>
</dbReference>
<gene>
    <name evidence="1" type="ORF">JOC48_001384</name>
</gene>
<evidence type="ECO:0000313" key="2">
    <source>
        <dbReference type="Proteomes" id="UP001296943"/>
    </source>
</evidence>
<sequence length="98" mass="11563">MEGLFKILNRKGETMRLTSDELLQLYLRHFDDNESESLELFVRSILEQMDYQDIIEIVESYPKEELNKMLSNYLSNSIEGKLKGTSHNLKADTFKWTV</sequence>
<protein>
    <submittedName>
        <fullName evidence="1">Mg/Co/Ni transporter MgtE</fullName>
    </submittedName>
</protein>
<dbReference type="InterPro" id="IPR046152">
    <property type="entry name" value="DUF6154"/>
</dbReference>
<evidence type="ECO:0000313" key="1">
    <source>
        <dbReference type="EMBL" id="MBM7570904.1"/>
    </source>
</evidence>
<keyword evidence="2" id="KW-1185">Reference proteome</keyword>
<comment type="caution">
    <text evidence="1">The sequence shown here is derived from an EMBL/GenBank/DDBJ whole genome shotgun (WGS) entry which is preliminary data.</text>
</comment>
<dbReference type="Pfam" id="PF19651">
    <property type="entry name" value="DUF6154"/>
    <property type="match status" value="1"/>
</dbReference>
<reference evidence="1 2" key="1">
    <citation type="submission" date="2021-01" db="EMBL/GenBank/DDBJ databases">
        <title>Genomic Encyclopedia of Type Strains, Phase IV (KMG-IV): sequencing the most valuable type-strain genomes for metagenomic binning, comparative biology and taxonomic classification.</title>
        <authorList>
            <person name="Goeker M."/>
        </authorList>
    </citation>
    <scope>NUCLEOTIDE SEQUENCE [LARGE SCALE GENOMIC DNA]</scope>
    <source>
        <strain evidence="1 2">DSM 23711</strain>
    </source>
</reference>